<comment type="similarity">
    <text evidence="2">Belongs to the methylmalonyl-CoA mutase family.</text>
</comment>
<evidence type="ECO:0000256" key="3">
    <source>
        <dbReference type="ARBA" id="ARBA00022628"/>
    </source>
</evidence>
<evidence type="ECO:0000259" key="6">
    <source>
        <dbReference type="Pfam" id="PF01642"/>
    </source>
</evidence>
<dbReference type="RefSeq" id="WP_174513631.1">
    <property type="nucleotide sequence ID" value="NZ_CABFMQ020000120.1"/>
</dbReference>
<dbReference type="SUPFAM" id="SSF51703">
    <property type="entry name" value="Cobalamin (vitamin B12)-dependent enzymes"/>
    <property type="match status" value="1"/>
</dbReference>
<dbReference type="GO" id="GO:0031419">
    <property type="term" value="F:cobalamin binding"/>
    <property type="evidence" value="ECO:0007669"/>
    <property type="project" value="UniProtKB-KW"/>
</dbReference>
<organism evidence="7 8">
    <name type="scientific">Methylocella tundrae</name>
    <dbReference type="NCBI Taxonomy" id="227605"/>
    <lineage>
        <taxon>Bacteria</taxon>
        <taxon>Pseudomonadati</taxon>
        <taxon>Pseudomonadota</taxon>
        <taxon>Alphaproteobacteria</taxon>
        <taxon>Hyphomicrobiales</taxon>
        <taxon>Beijerinckiaceae</taxon>
        <taxon>Methylocella</taxon>
    </lineage>
</organism>
<keyword evidence="5" id="KW-0170">Cobalt</keyword>
<keyword evidence="8" id="KW-1185">Reference proteome</keyword>
<proteinExistence type="inferred from homology"/>
<evidence type="ECO:0000313" key="7">
    <source>
        <dbReference type="EMBL" id="VTZ51933.1"/>
    </source>
</evidence>
<dbReference type="SUPFAM" id="SSF52242">
    <property type="entry name" value="Cobalamin (vitamin B12)-binding domain"/>
    <property type="match status" value="1"/>
</dbReference>
<evidence type="ECO:0000256" key="4">
    <source>
        <dbReference type="ARBA" id="ARBA00023235"/>
    </source>
</evidence>
<gene>
    <name evidence="7" type="ORF">MPC4_60022</name>
</gene>
<dbReference type="PANTHER" id="PTHR48101:SF4">
    <property type="entry name" value="METHYLMALONYL-COA MUTASE, MITOCHONDRIAL"/>
    <property type="match status" value="1"/>
</dbReference>
<keyword evidence="3" id="KW-0846">Cobalamin</keyword>
<evidence type="ECO:0000313" key="8">
    <source>
        <dbReference type="Proteomes" id="UP000485880"/>
    </source>
</evidence>
<protein>
    <submittedName>
        <fullName evidence="7">Heterodimeric methylmalonyl-CoA mutase small subunit</fullName>
    </submittedName>
</protein>
<keyword evidence="4" id="KW-0413">Isomerase</keyword>
<dbReference type="EMBL" id="CABFMQ020000120">
    <property type="protein sequence ID" value="VTZ51933.1"/>
    <property type="molecule type" value="Genomic_DNA"/>
</dbReference>
<dbReference type="Proteomes" id="UP000485880">
    <property type="component" value="Unassembled WGS sequence"/>
</dbReference>
<dbReference type="InterPro" id="IPR016176">
    <property type="entry name" value="Cbl-dep_enz_cat"/>
</dbReference>
<dbReference type="AlphaFoldDB" id="A0A8B6MA93"/>
<comment type="caution">
    <text evidence="7">The sequence shown here is derived from an EMBL/GenBank/DDBJ whole genome shotgun (WGS) entry which is preliminary data.</text>
</comment>
<dbReference type="GO" id="GO:0005737">
    <property type="term" value="C:cytoplasm"/>
    <property type="evidence" value="ECO:0007669"/>
    <property type="project" value="TreeGrafter"/>
</dbReference>
<dbReference type="Gene3D" id="3.40.50.280">
    <property type="entry name" value="Cobalamin-binding domain"/>
    <property type="match status" value="1"/>
</dbReference>
<evidence type="ECO:0000256" key="2">
    <source>
        <dbReference type="ARBA" id="ARBA00008465"/>
    </source>
</evidence>
<reference evidence="7 8" key="1">
    <citation type="submission" date="2019-05" db="EMBL/GenBank/DDBJ databases">
        <authorList>
            <person name="Farhan Ul Haque M."/>
        </authorList>
    </citation>
    <scope>NUCLEOTIDE SEQUENCE [LARGE SCALE GENOMIC DNA]</scope>
    <source>
        <strain evidence="7">2</strain>
    </source>
</reference>
<sequence>MTGNDEMSAAAWRARVDKVLKGADFDRALVSRTVEGVDILPLYSKAIGAARAVRAQPGRWTVTQRVDHPDAASANALAKADLEGGASALTLAFAGSAGARGFGVAADRLGDVLEGVAFDVVSLSLEHPPFAYEGAIDALSDLATRRGYDIGRLLIDCGVDPIGDMARTGTKPAGAPVGPALGEVLRQLRGRGFASPVFRADGRIHHEAGSSDAQELAGVLASALSYLRGLEASGFSLEEASGAISFLLVADADEFMTVAKFRALRRLWREVEAACGLGASPIQIAAETAWRMTTRRDPWVNLLRATTAAFSAAIGGADAITVLPFTAPLGLADAFARRMARNTQIVLSEESNLWRVADPAAGAGGFEALTNALVEQAWSLLQTIERAGGLPSMLESGAWQAAIAEKRKERAQLISRRKLPLTGTTEFPNLAEQPVEPLMPAPAVPGSAAEPDFPPLGSFRLAEPVERLRDRAEDFEKATQHPVAIFLATLGEPPAFTAREGFARGLFEAGGVRAVVAGEVINSPQALAAAFRASGAKSACLCSSDATYALPAGDATHVGDTLAEQAARTLKNTGCVFLALAGRPGDREAAYREAGVDAFIYAGLDVVAFLNDAHACMGLPIERD</sequence>
<name>A0A8B6MA93_METTU</name>
<accession>A0A8B6MA93</accession>
<evidence type="ECO:0000256" key="1">
    <source>
        <dbReference type="ARBA" id="ARBA00001922"/>
    </source>
</evidence>
<dbReference type="GO" id="GO:0019678">
    <property type="term" value="P:propionate metabolic process, methylmalonyl pathway"/>
    <property type="evidence" value="ECO:0007669"/>
    <property type="project" value="TreeGrafter"/>
</dbReference>
<dbReference type="CDD" id="cd03677">
    <property type="entry name" value="MM_CoA_mutase_beta"/>
    <property type="match status" value="1"/>
</dbReference>
<dbReference type="GO" id="GO:0046872">
    <property type="term" value="F:metal ion binding"/>
    <property type="evidence" value="ECO:0007669"/>
    <property type="project" value="InterPro"/>
</dbReference>
<dbReference type="InterPro" id="IPR006099">
    <property type="entry name" value="MeMalonylCoA_mutase_a/b_cat"/>
</dbReference>
<dbReference type="Pfam" id="PF01642">
    <property type="entry name" value="MM_CoA_mutase"/>
    <property type="match status" value="1"/>
</dbReference>
<dbReference type="Gene3D" id="3.20.20.240">
    <property type="entry name" value="Methylmalonyl-CoA mutase"/>
    <property type="match status" value="1"/>
</dbReference>
<dbReference type="GO" id="GO:0004494">
    <property type="term" value="F:methylmalonyl-CoA mutase activity"/>
    <property type="evidence" value="ECO:0007669"/>
    <property type="project" value="UniProtKB-EC"/>
</dbReference>
<comment type="cofactor">
    <cofactor evidence="1">
        <name>adenosylcob(III)alamin</name>
        <dbReference type="ChEBI" id="CHEBI:18408"/>
    </cofactor>
</comment>
<evidence type="ECO:0000256" key="5">
    <source>
        <dbReference type="ARBA" id="ARBA00023285"/>
    </source>
</evidence>
<feature type="domain" description="Methylmalonyl-CoA mutase alpha/beta chain catalytic" evidence="6">
    <location>
        <begin position="202"/>
        <end position="439"/>
    </location>
</feature>
<dbReference type="InterPro" id="IPR036724">
    <property type="entry name" value="Cobalamin-bd_sf"/>
</dbReference>
<dbReference type="PANTHER" id="PTHR48101">
    <property type="entry name" value="METHYLMALONYL-COA MUTASE, MITOCHONDRIAL-RELATED"/>
    <property type="match status" value="1"/>
</dbReference>